<dbReference type="RefSeq" id="WP_002612450.1">
    <property type="nucleotide sequence ID" value="NC_014623.1"/>
</dbReference>
<evidence type="ECO:0000313" key="8">
    <source>
        <dbReference type="EMBL" id="EAU68004.1"/>
    </source>
</evidence>
<protein>
    <recommendedName>
        <fullName evidence="6">Peptidyl-prolyl cis-trans isomerase</fullName>
        <ecNumber evidence="6">5.2.1.8</ecNumber>
    </recommendedName>
</protein>
<dbReference type="PROSITE" id="PS50059">
    <property type="entry name" value="FKBP_PPIASE"/>
    <property type="match status" value="1"/>
</dbReference>
<evidence type="ECO:0000256" key="2">
    <source>
        <dbReference type="ARBA" id="ARBA00006577"/>
    </source>
</evidence>
<evidence type="ECO:0000256" key="1">
    <source>
        <dbReference type="ARBA" id="ARBA00000971"/>
    </source>
</evidence>
<evidence type="ECO:0000259" key="7">
    <source>
        <dbReference type="PROSITE" id="PS50059"/>
    </source>
</evidence>
<dbReference type="SUPFAM" id="SSF54534">
    <property type="entry name" value="FKBP-like"/>
    <property type="match status" value="1"/>
</dbReference>
<keyword evidence="3 5" id="KW-0697">Rotamase</keyword>
<accession>Q097T9</accession>
<comment type="catalytic activity">
    <reaction evidence="1 5 6">
        <text>[protein]-peptidylproline (omega=180) = [protein]-peptidylproline (omega=0)</text>
        <dbReference type="Rhea" id="RHEA:16237"/>
        <dbReference type="Rhea" id="RHEA-COMP:10747"/>
        <dbReference type="Rhea" id="RHEA-COMP:10748"/>
        <dbReference type="ChEBI" id="CHEBI:83833"/>
        <dbReference type="ChEBI" id="CHEBI:83834"/>
        <dbReference type="EC" id="5.2.1.8"/>
    </reaction>
</comment>
<dbReference type="Proteomes" id="UP000032702">
    <property type="component" value="Unassembled WGS sequence"/>
</dbReference>
<gene>
    <name evidence="8" type="ORF">STIAU_0816</name>
</gene>
<dbReference type="FunFam" id="3.10.50.40:FF:000006">
    <property type="entry name" value="Peptidyl-prolyl cis-trans isomerase"/>
    <property type="match status" value="1"/>
</dbReference>
<dbReference type="GO" id="GO:0003755">
    <property type="term" value="F:peptidyl-prolyl cis-trans isomerase activity"/>
    <property type="evidence" value="ECO:0007669"/>
    <property type="project" value="UniProtKB-UniRule"/>
</dbReference>
<dbReference type="PANTHER" id="PTHR43811">
    <property type="entry name" value="FKBP-TYPE PEPTIDYL-PROLYL CIS-TRANS ISOMERASE FKPA"/>
    <property type="match status" value="1"/>
</dbReference>
<evidence type="ECO:0000313" key="9">
    <source>
        <dbReference type="Proteomes" id="UP000032702"/>
    </source>
</evidence>
<feature type="domain" description="PPIase FKBP-type" evidence="7">
    <location>
        <begin position="66"/>
        <end position="152"/>
    </location>
</feature>
<proteinExistence type="inferred from homology"/>
<dbReference type="PROSITE" id="PS51257">
    <property type="entry name" value="PROKAR_LIPOPROTEIN"/>
    <property type="match status" value="1"/>
</dbReference>
<organism evidence="8 9">
    <name type="scientific">Stigmatella aurantiaca (strain DW4/3-1)</name>
    <dbReference type="NCBI Taxonomy" id="378806"/>
    <lineage>
        <taxon>Bacteria</taxon>
        <taxon>Pseudomonadati</taxon>
        <taxon>Myxococcota</taxon>
        <taxon>Myxococcia</taxon>
        <taxon>Myxococcales</taxon>
        <taxon>Cystobacterineae</taxon>
        <taxon>Archangiaceae</taxon>
        <taxon>Stigmatella</taxon>
    </lineage>
</organism>
<evidence type="ECO:0000256" key="3">
    <source>
        <dbReference type="ARBA" id="ARBA00023110"/>
    </source>
</evidence>
<evidence type="ECO:0000256" key="6">
    <source>
        <dbReference type="RuleBase" id="RU003915"/>
    </source>
</evidence>
<sequence>MTRLLLAVPLLWLLGCGDDTPERSGDPTLATYAPSLGVDLTAMQRLDSGLYLQDKVVGTGAEAVRGRQVTVHYTGWLPDGTQFDSSRGRNPFSFTPGRGDVIAGWEQGVPGMKVGGIRRLVLPSALGYGNRSVGAIPARSVLVFDVELISIP</sequence>
<dbReference type="PATRIC" id="fig|378806.16.peg.7303"/>
<dbReference type="EMBL" id="AAMD01000023">
    <property type="protein sequence ID" value="EAU68004.1"/>
    <property type="molecule type" value="Genomic_DNA"/>
</dbReference>
<evidence type="ECO:0000256" key="4">
    <source>
        <dbReference type="ARBA" id="ARBA00023235"/>
    </source>
</evidence>
<keyword evidence="4 5" id="KW-0413">Isomerase</keyword>
<name>Q097T9_STIAD</name>
<dbReference type="PANTHER" id="PTHR43811:SF19">
    <property type="entry name" value="39 KDA FK506-BINDING NUCLEAR PROTEIN"/>
    <property type="match status" value="1"/>
</dbReference>
<dbReference type="Gene3D" id="3.10.50.40">
    <property type="match status" value="1"/>
</dbReference>
<reference evidence="8 9" key="1">
    <citation type="submission" date="2006-04" db="EMBL/GenBank/DDBJ databases">
        <authorList>
            <person name="Nierman W.C."/>
        </authorList>
    </citation>
    <scope>NUCLEOTIDE SEQUENCE [LARGE SCALE GENOMIC DNA]</scope>
    <source>
        <strain evidence="8 9">DW4/3-1</strain>
    </source>
</reference>
<evidence type="ECO:0000256" key="5">
    <source>
        <dbReference type="PROSITE-ProRule" id="PRU00277"/>
    </source>
</evidence>
<dbReference type="OrthoDB" id="9812109at2"/>
<dbReference type="InterPro" id="IPR046357">
    <property type="entry name" value="PPIase_dom_sf"/>
</dbReference>
<dbReference type="Pfam" id="PF00254">
    <property type="entry name" value="FKBP_C"/>
    <property type="match status" value="1"/>
</dbReference>
<dbReference type="AlphaFoldDB" id="Q097T9"/>
<comment type="similarity">
    <text evidence="2 6">Belongs to the FKBP-type PPIase family.</text>
</comment>
<dbReference type="EC" id="5.2.1.8" evidence="6"/>
<dbReference type="InterPro" id="IPR001179">
    <property type="entry name" value="PPIase_FKBP_dom"/>
</dbReference>
<comment type="caution">
    <text evidence="8">The sequence shown here is derived from an EMBL/GenBank/DDBJ whole genome shotgun (WGS) entry which is preliminary data.</text>
</comment>